<dbReference type="EMBL" id="LKEB01000030">
    <property type="protein sequence ID" value="ROW09869.1"/>
    <property type="molecule type" value="Genomic_DNA"/>
</dbReference>
<feature type="compositionally biased region" description="Low complexity" evidence="1">
    <location>
        <begin position="418"/>
        <end position="431"/>
    </location>
</feature>
<dbReference type="AlphaFoldDB" id="A0A423X1V6"/>
<feature type="compositionally biased region" description="Basic and acidic residues" evidence="1">
    <location>
        <begin position="408"/>
        <end position="417"/>
    </location>
</feature>
<protein>
    <submittedName>
        <fullName evidence="2">Uncharacterized protein</fullName>
    </submittedName>
</protein>
<evidence type="ECO:0000256" key="1">
    <source>
        <dbReference type="SAM" id="MobiDB-lite"/>
    </source>
</evidence>
<evidence type="ECO:0000313" key="3">
    <source>
        <dbReference type="Proteomes" id="UP000285146"/>
    </source>
</evidence>
<sequence length="483" mass="55869">MATPEILPSKWDVRHSGLRTWSQLRYVLSVWSQEEEDDLMFDCRDIKDNFFMDHPPTDSNVIVWAASFERYNQPLSDLFTYGLKPHPNVTRGSRAKLLMPTFCHLLTEVLVHPVFQAKIELVRYILQRIVVLRAGGLHLPPMGPSPDIDDGLRGALDQNAQLLRMGDNSLQARIQADHDAVWLYLQQHGPQRSADIVGLEEGLEEDFEEEDVPKDMPRDNMPNCRSIFYLQLWDLQFLVDVLDRLSDPEGYMAPGVYYRQWLGLTTRVRAFMSTKIDGLVQEWFLRDERDYRIRQKLRQTGSDRILYDIPEEEFGPLYIESRFILPGMRAIVCGDYLTALCPPRDEGADSMESQSTVDDTNMTAEAKHLSSSDEGELSIRDVMELDEDTEADDKNDDDDDTEDDDEAQHDQSRERRSASIASFFSISSSTRSEWEYNDDGDRPTYDDLKPRRGLPDFDPRRPVFRRRRDLEQVDNSGNPDETE</sequence>
<dbReference type="OrthoDB" id="5245117at2759"/>
<gene>
    <name evidence="2" type="ORF">VPNG_06301</name>
</gene>
<evidence type="ECO:0000313" key="2">
    <source>
        <dbReference type="EMBL" id="ROW09869.1"/>
    </source>
</evidence>
<feature type="compositionally biased region" description="Acidic residues" evidence="1">
    <location>
        <begin position="385"/>
        <end position="407"/>
    </location>
</feature>
<reference evidence="2 3" key="1">
    <citation type="submission" date="2015-09" db="EMBL/GenBank/DDBJ databases">
        <title>Host preference determinants of Valsa canker pathogens revealed by comparative genomics.</title>
        <authorList>
            <person name="Yin Z."/>
            <person name="Huang L."/>
        </authorList>
    </citation>
    <scope>NUCLEOTIDE SEQUENCE [LARGE SCALE GENOMIC DNA]</scope>
    <source>
        <strain evidence="2 3">SXYLt</strain>
    </source>
</reference>
<feature type="compositionally biased region" description="Basic and acidic residues" evidence="1">
    <location>
        <begin position="439"/>
        <end position="461"/>
    </location>
</feature>
<organism evidence="2 3">
    <name type="scientific">Cytospora leucostoma</name>
    <dbReference type="NCBI Taxonomy" id="1230097"/>
    <lineage>
        <taxon>Eukaryota</taxon>
        <taxon>Fungi</taxon>
        <taxon>Dikarya</taxon>
        <taxon>Ascomycota</taxon>
        <taxon>Pezizomycotina</taxon>
        <taxon>Sordariomycetes</taxon>
        <taxon>Sordariomycetidae</taxon>
        <taxon>Diaporthales</taxon>
        <taxon>Cytosporaceae</taxon>
        <taxon>Cytospora</taxon>
    </lineage>
</organism>
<name>A0A423X1V6_9PEZI</name>
<accession>A0A423X1V6</accession>
<feature type="compositionally biased region" description="Polar residues" evidence="1">
    <location>
        <begin position="473"/>
        <end position="483"/>
    </location>
</feature>
<comment type="caution">
    <text evidence="2">The sequence shown here is derived from an EMBL/GenBank/DDBJ whole genome shotgun (WGS) entry which is preliminary data.</text>
</comment>
<feature type="region of interest" description="Disordered" evidence="1">
    <location>
        <begin position="385"/>
        <end position="483"/>
    </location>
</feature>
<dbReference type="Proteomes" id="UP000285146">
    <property type="component" value="Unassembled WGS sequence"/>
</dbReference>
<dbReference type="InParanoid" id="A0A423X1V6"/>
<proteinExistence type="predicted"/>
<keyword evidence="3" id="KW-1185">Reference proteome</keyword>